<feature type="chain" id="PRO_5036192412" description="Acyltransferase 3 domain-containing protein" evidence="2">
    <location>
        <begin position="20"/>
        <end position="470"/>
    </location>
</feature>
<sequence length="470" mass="52137">MWVLCISCIVMVMPTHEEGEVAAGKAEHAPLQGDAVGEDGKTTVQADKMLSSPSPTGGRWLMLDALRVACLVCIVIEHQPNGGDAYSAHDTFFTTQWVLPVLLLTSGIAFMQSSSPMWKYLSRLTAVFVVGFLCNMFADVIARPGWYKDIGNTVFQMFYVVAIAGLAILVYPLRAMLRTSHLPDGGDSLLICGASDRLVAAAVYLTLWGLSLLLYLSGLDLRGFVMMVMKSADRGSWASYIADIITFLPYMAAHILGVPAFISLHFILRKKPTPRLTWLIFAYIYVPPVAFPMSFAGVPHLGMLYLLGLLHQSVNLVFWPSLKKCLQSYWLLCLLPLLFLYMPDLLGRCDLYPAVTIWERFRWYAVEAALMSFVLGRILVATDPYVILGHLGWWALFAYVTHVMFARLLPSPGGAIVEFLFIPIFVYYPHALSLVQDEKGGFQWPWRKAPGVADSKPPADAYGTFAGVKA</sequence>
<evidence type="ECO:0000256" key="2">
    <source>
        <dbReference type="SAM" id="SignalP"/>
    </source>
</evidence>
<feature type="transmembrane region" description="Helical" evidence="1">
    <location>
        <begin position="237"/>
        <end position="264"/>
    </location>
</feature>
<keyword evidence="1" id="KW-0472">Membrane</keyword>
<feature type="transmembrane region" description="Helical" evidence="1">
    <location>
        <begin position="301"/>
        <end position="319"/>
    </location>
</feature>
<feature type="transmembrane region" description="Helical" evidence="1">
    <location>
        <begin position="276"/>
        <end position="295"/>
    </location>
</feature>
<dbReference type="EMBL" id="HBGU01077426">
    <property type="protein sequence ID" value="CAD9543015.1"/>
    <property type="molecule type" value="Transcribed_RNA"/>
</dbReference>
<proteinExistence type="predicted"/>
<feature type="signal peptide" evidence="2">
    <location>
        <begin position="1"/>
        <end position="19"/>
    </location>
</feature>
<keyword evidence="1" id="KW-0812">Transmembrane</keyword>
<protein>
    <recommendedName>
        <fullName evidence="5">Acyltransferase 3 domain-containing protein</fullName>
    </recommendedName>
</protein>
<name>A0A6U7MFS3_9EUKA</name>
<reference evidence="3" key="1">
    <citation type="submission" date="2021-01" db="EMBL/GenBank/DDBJ databases">
        <authorList>
            <person name="Corre E."/>
            <person name="Pelletier E."/>
            <person name="Niang G."/>
            <person name="Scheremetjew M."/>
            <person name="Finn R."/>
            <person name="Kale V."/>
            <person name="Holt S."/>
            <person name="Cochrane G."/>
            <person name="Meng A."/>
            <person name="Brown T."/>
            <person name="Cohen L."/>
        </authorList>
    </citation>
    <scope>NUCLEOTIDE SEQUENCE</scope>
    <source>
        <strain evidence="3">UTEX LB 985</strain>
    </source>
</reference>
<feature type="transmembrane region" description="Helical" evidence="1">
    <location>
        <begin position="363"/>
        <end position="380"/>
    </location>
</feature>
<feature type="transmembrane region" description="Helical" evidence="1">
    <location>
        <begin position="120"/>
        <end position="138"/>
    </location>
</feature>
<accession>A0A6U7MFS3</accession>
<feature type="transmembrane region" description="Helical" evidence="1">
    <location>
        <begin position="198"/>
        <end position="217"/>
    </location>
</feature>
<dbReference type="EMBL" id="HBGU01077425">
    <property type="protein sequence ID" value="CAD9543012.1"/>
    <property type="molecule type" value="Transcribed_RNA"/>
</dbReference>
<keyword evidence="1" id="KW-1133">Transmembrane helix</keyword>
<feature type="transmembrane region" description="Helical" evidence="1">
    <location>
        <begin position="158"/>
        <end position="177"/>
    </location>
</feature>
<feature type="transmembrane region" description="Helical" evidence="1">
    <location>
        <begin position="415"/>
        <end position="435"/>
    </location>
</feature>
<organism evidence="3">
    <name type="scientific">Haptolina brevifila</name>
    <dbReference type="NCBI Taxonomy" id="156173"/>
    <lineage>
        <taxon>Eukaryota</taxon>
        <taxon>Haptista</taxon>
        <taxon>Haptophyta</taxon>
        <taxon>Prymnesiophyceae</taxon>
        <taxon>Prymnesiales</taxon>
        <taxon>Prymnesiaceae</taxon>
        <taxon>Haptolina</taxon>
    </lineage>
</organism>
<evidence type="ECO:0000313" key="4">
    <source>
        <dbReference type="EMBL" id="CAD9543015.1"/>
    </source>
</evidence>
<feature type="transmembrane region" description="Helical" evidence="1">
    <location>
        <begin position="387"/>
        <end position="409"/>
    </location>
</feature>
<evidence type="ECO:0000313" key="3">
    <source>
        <dbReference type="EMBL" id="CAD9543012.1"/>
    </source>
</evidence>
<evidence type="ECO:0000256" key="1">
    <source>
        <dbReference type="SAM" id="Phobius"/>
    </source>
</evidence>
<dbReference type="AlphaFoldDB" id="A0A6U7MFS3"/>
<evidence type="ECO:0008006" key="5">
    <source>
        <dbReference type="Google" id="ProtNLM"/>
    </source>
</evidence>
<keyword evidence="2" id="KW-0732">Signal</keyword>
<feature type="transmembrane region" description="Helical" evidence="1">
    <location>
        <begin position="326"/>
        <end position="343"/>
    </location>
</feature>
<gene>
    <name evidence="3" type="ORF">CBRE1094_LOCUS42206</name>
    <name evidence="4" type="ORF">CBRE1094_LOCUS42207</name>
</gene>